<evidence type="ECO:0000256" key="1">
    <source>
        <dbReference type="SAM" id="SignalP"/>
    </source>
</evidence>
<protein>
    <recommendedName>
        <fullName evidence="2">DUF6299 domain-containing protein</fullName>
    </recommendedName>
</protein>
<accession>A0ABU0QXA0</accession>
<feature type="chain" id="PRO_5046431712" description="DUF6299 domain-containing protein" evidence="1">
    <location>
        <begin position="29"/>
        <end position="145"/>
    </location>
</feature>
<keyword evidence="4" id="KW-1185">Reference proteome</keyword>
<feature type="signal peptide" evidence="1">
    <location>
        <begin position="1"/>
        <end position="28"/>
    </location>
</feature>
<dbReference type="EMBL" id="JAUSYP010000001">
    <property type="protein sequence ID" value="MDQ0752012.1"/>
    <property type="molecule type" value="Genomic_DNA"/>
</dbReference>
<organism evidence="3 4">
    <name type="scientific">Streptomyces africanus</name>
    <dbReference type="NCBI Taxonomy" id="231024"/>
    <lineage>
        <taxon>Bacteria</taxon>
        <taxon>Bacillati</taxon>
        <taxon>Actinomycetota</taxon>
        <taxon>Actinomycetes</taxon>
        <taxon>Kitasatosporales</taxon>
        <taxon>Streptomycetaceae</taxon>
        <taxon>Streptomyces</taxon>
    </lineage>
</organism>
<feature type="domain" description="DUF6299" evidence="2">
    <location>
        <begin position="33"/>
        <end position="144"/>
    </location>
</feature>
<evidence type="ECO:0000313" key="3">
    <source>
        <dbReference type="EMBL" id="MDQ0752012.1"/>
    </source>
</evidence>
<comment type="caution">
    <text evidence="3">The sequence shown here is derived from an EMBL/GenBank/DDBJ whole genome shotgun (WGS) entry which is preliminary data.</text>
</comment>
<dbReference type="Proteomes" id="UP001232755">
    <property type="component" value="Unassembled WGS sequence"/>
</dbReference>
<dbReference type="InterPro" id="IPR046266">
    <property type="entry name" value="DUF6299"/>
</dbReference>
<dbReference type="RefSeq" id="WP_307178066.1">
    <property type="nucleotide sequence ID" value="NZ_JAUSYP010000001.1"/>
</dbReference>
<keyword evidence="1" id="KW-0732">Signal</keyword>
<gene>
    <name evidence="3" type="ORF">QF034_006243</name>
</gene>
<evidence type="ECO:0000259" key="2">
    <source>
        <dbReference type="Pfam" id="PF19816"/>
    </source>
</evidence>
<sequence>MRLRPLLGAAAGAALLLLTGAAATPATAAPTPSGALTVDSVGRIAADGTVTLSGTYRCQSSSGPVFVSSSVSQGSSTTRYGIGGTRAVCDGAKHRWVNTGRPMPVALVPGAAHVEATIMELRTFSGLPLPYFHAVHRQAITLTRG</sequence>
<reference evidence="3 4" key="1">
    <citation type="submission" date="2023-07" db="EMBL/GenBank/DDBJ databases">
        <title>Comparative genomics of wheat-associated soil bacteria to identify genetic determinants of phenazine resistance.</title>
        <authorList>
            <person name="Mouncey N."/>
        </authorList>
    </citation>
    <scope>NUCLEOTIDE SEQUENCE [LARGE SCALE GENOMIC DNA]</scope>
    <source>
        <strain evidence="3 4">B3I12</strain>
    </source>
</reference>
<name>A0ABU0QXA0_9ACTN</name>
<dbReference type="Pfam" id="PF19816">
    <property type="entry name" value="DUF6299"/>
    <property type="match status" value="1"/>
</dbReference>
<evidence type="ECO:0000313" key="4">
    <source>
        <dbReference type="Proteomes" id="UP001232755"/>
    </source>
</evidence>
<proteinExistence type="predicted"/>